<dbReference type="AlphaFoldDB" id="A0A940N439"/>
<dbReference type="InterPro" id="IPR004675">
    <property type="entry name" value="AhpD_core"/>
</dbReference>
<gene>
    <name evidence="2" type="ORF">J5Y10_26305</name>
</gene>
<dbReference type="InterPro" id="IPR010195">
    <property type="entry name" value="Uncharacterised_peroxidase-rel"/>
</dbReference>
<proteinExistence type="predicted"/>
<reference evidence="2" key="1">
    <citation type="submission" date="2021-03" db="EMBL/GenBank/DDBJ databases">
        <authorList>
            <person name="So Y."/>
        </authorList>
    </citation>
    <scope>NUCLEOTIDE SEQUENCE</scope>
    <source>
        <strain evidence="2">SG15</strain>
    </source>
</reference>
<protein>
    <submittedName>
        <fullName evidence="2">Peroxidase-related enzyme</fullName>
    </submittedName>
</protein>
<feature type="domain" description="Carboxymuconolactone decarboxylase-like" evidence="1">
    <location>
        <begin position="51"/>
        <end position="102"/>
    </location>
</feature>
<evidence type="ECO:0000259" key="1">
    <source>
        <dbReference type="Pfam" id="PF02627"/>
    </source>
</evidence>
<dbReference type="Gene3D" id="1.20.1290.10">
    <property type="entry name" value="AhpD-like"/>
    <property type="match status" value="1"/>
</dbReference>
<dbReference type="EMBL" id="JAGIZA010000034">
    <property type="protein sequence ID" value="MBP0496322.1"/>
    <property type="molecule type" value="Genomic_DNA"/>
</dbReference>
<dbReference type="RefSeq" id="WP_209377113.1">
    <property type="nucleotide sequence ID" value="NZ_JAGIZA010000034.1"/>
</dbReference>
<keyword evidence="2" id="KW-0560">Oxidoreductase</keyword>
<organism evidence="2 3">
    <name type="scientific">Roseomonas indoligenes</name>
    <dbReference type="NCBI Taxonomy" id="2820811"/>
    <lineage>
        <taxon>Bacteria</taxon>
        <taxon>Pseudomonadati</taxon>
        <taxon>Pseudomonadota</taxon>
        <taxon>Alphaproteobacteria</taxon>
        <taxon>Acetobacterales</taxon>
        <taxon>Roseomonadaceae</taxon>
        <taxon>Roseomonas</taxon>
    </lineage>
</organism>
<dbReference type="PANTHER" id="PTHR35446:SF2">
    <property type="entry name" value="CARBOXYMUCONOLACTONE DECARBOXYLASE-LIKE DOMAIN-CONTAINING PROTEIN"/>
    <property type="match status" value="1"/>
</dbReference>
<keyword evidence="3" id="KW-1185">Reference proteome</keyword>
<dbReference type="InterPro" id="IPR029032">
    <property type="entry name" value="AhpD-like"/>
</dbReference>
<dbReference type="Pfam" id="PF02627">
    <property type="entry name" value="CMD"/>
    <property type="match status" value="1"/>
</dbReference>
<accession>A0A940N439</accession>
<dbReference type="PANTHER" id="PTHR35446">
    <property type="entry name" value="SI:CH211-175M2.5"/>
    <property type="match status" value="1"/>
</dbReference>
<dbReference type="Proteomes" id="UP000677537">
    <property type="component" value="Unassembled WGS sequence"/>
</dbReference>
<keyword evidence="2" id="KW-0575">Peroxidase</keyword>
<dbReference type="GO" id="GO:0051920">
    <property type="term" value="F:peroxiredoxin activity"/>
    <property type="evidence" value="ECO:0007669"/>
    <property type="project" value="InterPro"/>
</dbReference>
<dbReference type="NCBIfam" id="TIGR00778">
    <property type="entry name" value="ahpD_dom"/>
    <property type="match status" value="1"/>
</dbReference>
<dbReference type="InterPro" id="IPR003779">
    <property type="entry name" value="CMD-like"/>
</dbReference>
<name>A0A940N439_9PROT</name>
<evidence type="ECO:0000313" key="2">
    <source>
        <dbReference type="EMBL" id="MBP0496322.1"/>
    </source>
</evidence>
<dbReference type="NCBIfam" id="TIGR01926">
    <property type="entry name" value="peroxid_rel"/>
    <property type="match status" value="1"/>
</dbReference>
<dbReference type="SUPFAM" id="SSF69118">
    <property type="entry name" value="AhpD-like"/>
    <property type="match status" value="1"/>
</dbReference>
<comment type="caution">
    <text evidence="2">The sequence shown here is derived from an EMBL/GenBank/DDBJ whole genome shotgun (WGS) entry which is preliminary data.</text>
</comment>
<sequence length="195" mass="20810">MTDALPAGAPAVSWLDLPTPRPSDAVQAVLDRTKEKLGYVRNGQTALLARPELVLAQDALSRAVNANPASTLSPKERELIALVVSSENRCEPCVLGHASALRGITGDAFWVERVQVNYRHAPLSVRERALADYALAITRAPGAIEPADLERLRAAGLGEAEILDAAAIAAYFNFSNRINSAIGVAPNHEAYAAHR</sequence>
<evidence type="ECO:0000313" key="3">
    <source>
        <dbReference type="Proteomes" id="UP000677537"/>
    </source>
</evidence>